<keyword evidence="6" id="KW-0067">ATP-binding</keyword>
<gene>
    <name evidence="11" type="ORF">CBP34_15500</name>
</gene>
<dbReference type="RefSeq" id="WP_094098560.1">
    <property type="nucleotide sequence ID" value="NZ_CP021361.1"/>
</dbReference>
<evidence type="ECO:0000256" key="2">
    <source>
        <dbReference type="ARBA" id="ARBA00009441"/>
    </source>
</evidence>
<proteinExistence type="inferred from homology"/>
<evidence type="ECO:0000256" key="6">
    <source>
        <dbReference type="ARBA" id="ARBA00022840"/>
    </source>
</evidence>
<dbReference type="NCBIfam" id="NF008121">
    <property type="entry name" value="PRK10869.1"/>
    <property type="match status" value="1"/>
</dbReference>
<sequence length="554" mass="59812">MALKRITLRDFVIVQELALDLQTGFTVLTGETGAGKSILVDALQLALGARADAGSVREGATHADVCAEFDYPGHLQPWFEEAGIEINEALLLRRTVDTQGKSRAWINGTPATATQLRHLGDQLLDIHGQHAWQSLTRPDSVRGLLDAYAGISLQDLTASWTKWRADQRILEEARAAQSSLQQERERLQWQIAEISKLAPAEDEWAELEAQHKRLSHAQTLLEAAQGALTALEVEESGAHSRLTRAASLLHGQEQLEPAFSELADILSSSLAQTSDVIRSLQAYLRHTELDPDRLADIDMRLSQWMTLARRYKRQPAELPALLQAWKAELQQLDAAADLASLEAAQASSAKAYQMVARAISLRRTKAAPKLSAAITQAMQGLGMTGGIFEVSVTRTSEAALHGLDDIAFLVAGHPGMTPRPIGKVASGGELSRISLAISVTTSELGTAPTLVFDEVDSGVGGAVAETVGRLMRQLGRDRQVLAVTHLPQVAAYADHHLMVSKRRNSAGTTSTVMPVLGEHRVGEVARMLGGERPTGTSLAHASEMLSLANTQQKG</sequence>
<dbReference type="PIRSF" id="PIRSF003128">
    <property type="entry name" value="RecN"/>
    <property type="match status" value="1"/>
</dbReference>
<keyword evidence="5 9" id="KW-0227">DNA damage</keyword>
<dbReference type="KEGG" id="acin:CBP34_15500"/>
<dbReference type="InterPro" id="IPR003395">
    <property type="entry name" value="RecF/RecN/SMC_N"/>
</dbReference>
<name>A0A240U4J9_9BURK</name>
<feature type="domain" description="RecF/RecN/SMC N-terminal" evidence="10">
    <location>
        <begin position="3"/>
        <end position="504"/>
    </location>
</feature>
<accession>A0A240U4J9</accession>
<organism evidence="11 12">
    <name type="scientific">Acidovorax carolinensis</name>
    <dbReference type="NCBI Taxonomy" id="553814"/>
    <lineage>
        <taxon>Bacteria</taxon>
        <taxon>Pseudomonadati</taxon>
        <taxon>Pseudomonadota</taxon>
        <taxon>Betaproteobacteria</taxon>
        <taxon>Burkholderiales</taxon>
        <taxon>Comamonadaceae</taxon>
        <taxon>Acidovorax</taxon>
    </lineage>
</organism>
<comment type="function">
    <text evidence="1 9">May be involved in recombinational repair of damaged DNA.</text>
</comment>
<dbReference type="Gene3D" id="3.40.50.300">
    <property type="entry name" value="P-loop containing nucleotide triphosphate hydrolases"/>
    <property type="match status" value="2"/>
</dbReference>
<evidence type="ECO:0000256" key="9">
    <source>
        <dbReference type="PIRNR" id="PIRNR003128"/>
    </source>
</evidence>
<dbReference type="EMBL" id="CP021361">
    <property type="protein sequence ID" value="ART52789.1"/>
    <property type="molecule type" value="Genomic_DNA"/>
</dbReference>
<dbReference type="Proteomes" id="UP000194432">
    <property type="component" value="Chromosome 1"/>
</dbReference>
<dbReference type="FunFam" id="3.40.50.300:FF:000356">
    <property type="entry name" value="DNA repair protein RecN"/>
    <property type="match status" value="1"/>
</dbReference>
<evidence type="ECO:0000256" key="5">
    <source>
        <dbReference type="ARBA" id="ARBA00022763"/>
    </source>
</evidence>
<keyword evidence="7 9" id="KW-0234">DNA repair</keyword>
<dbReference type="FunFam" id="3.40.50.300:FF:000319">
    <property type="entry name" value="DNA repair protein RecN"/>
    <property type="match status" value="1"/>
</dbReference>
<dbReference type="GO" id="GO:0006281">
    <property type="term" value="P:DNA repair"/>
    <property type="evidence" value="ECO:0007669"/>
    <property type="project" value="UniProtKB-KW"/>
</dbReference>
<dbReference type="NCBIfam" id="TIGR00634">
    <property type="entry name" value="recN"/>
    <property type="match status" value="1"/>
</dbReference>
<evidence type="ECO:0000313" key="11">
    <source>
        <dbReference type="EMBL" id="ART52789.1"/>
    </source>
</evidence>
<evidence type="ECO:0000256" key="4">
    <source>
        <dbReference type="ARBA" id="ARBA00022741"/>
    </source>
</evidence>
<dbReference type="PANTHER" id="PTHR11059">
    <property type="entry name" value="DNA REPAIR PROTEIN RECN"/>
    <property type="match status" value="1"/>
</dbReference>
<protein>
    <recommendedName>
        <fullName evidence="3 9">DNA repair protein RecN</fullName>
    </recommendedName>
    <alternativeName>
        <fullName evidence="8 9">Recombination protein N</fullName>
    </alternativeName>
</protein>
<dbReference type="GO" id="GO:0005524">
    <property type="term" value="F:ATP binding"/>
    <property type="evidence" value="ECO:0007669"/>
    <property type="project" value="UniProtKB-KW"/>
</dbReference>
<keyword evidence="12" id="KW-1185">Reference proteome</keyword>
<dbReference type="GO" id="GO:0006310">
    <property type="term" value="P:DNA recombination"/>
    <property type="evidence" value="ECO:0007669"/>
    <property type="project" value="InterPro"/>
</dbReference>
<keyword evidence="4" id="KW-0547">Nucleotide-binding</keyword>
<evidence type="ECO:0000256" key="7">
    <source>
        <dbReference type="ARBA" id="ARBA00023204"/>
    </source>
</evidence>
<dbReference type="AlphaFoldDB" id="A0A240U4J9"/>
<evidence type="ECO:0000256" key="8">
    <source>
        <dbReference type="ARBA" id="ARBA00033408"/>
    </source>
</evidence>
<dbReference type="CDD" id="cd03241">
    <property type="entry name" value="ABC_RecN"/>
    <property type="match status" value="2"/>
</dbReference>
<evidence type="ECO:0000256" key="1">
    <source>
        <dbReference type="ARBA" id="ARBA00003618"/>
    </source>
</evidence>
<comment type="similarity">
    <text evidence="2 9">Belongs to the RecN family.</text>
</comment>
<evidence type="ECO:0000259" key="10">
    <source>
        <dbReference type="Pfam" id="PF02463"/>
    </source>
</evidence>
<dbReference type="GO" id="GO:0009432">
    <property type="term" value="P:SOS response"/>
    <property type="evidence" value="ECO:0007669"/>
    <property type="project" value="TreeGrafter"/>
</dbReference>
<reference evidence="11 12" key="1">
    <citation type="submission" date="2017-05" db="EMBL/GenBank/DDBJ databases">
        <title>Polyphasic characterization of four soil-derived phenanthrene-degrading Acidovorax strains and proposal of Acidovorax phenanthrenivorans sp. nov.</title>
        <authorList>
            <person name="Singleton D.R."/>
            <person name="Lee J."/>
            <person name="Dickey A.N."/>
            <person name="Stroud A."/>
            <person name="Scholl E.H."/>
            <person name="Wright F.A."/>
            <person name="Aitken M.D."/>
        </authorList>
    </citation>
    <scope>NUCLEOTIDE SEQUENCE [LARGE SCALE GENOMIC DNA]</scope>
    <source>
        <strain evidence="11">NA3</strain>
    </source>
</reference>
<dbReference type="PANTHER" id="PTHR11059:SF0">
    <property type="entry name" value="DNA REPAIR PROTEIN RECN"/>
    <property type="match status" value="1"/>
</dbReference>
<dbReference type="InterPro" id="IPR027417">
    <property type="entry name" value="P-loop_NTPase"/>
</dbReference>
<dbReference type="InterPro" id="IPR004604">
    <property type="entry name" value="DNA_recomb/repair_RecN"/>
</dbReference>
<dbReference type="Pfam" id="PF02463">
    <property type="entry name" value="SMC_N"/>
    <property type="match status" value="1"/>
</dbReference>
<dbReference type="GO" id="GO:0043590">
    <property type="term" value="C:bacterial nucleoid"/>
    <property type="evidence" value="ECO:0007669"/>
    <property type="project" value="TreeGrafter"/>
</dbReference>
<evidence type="ECO:0000313" key="12">
    <source>
        <dbReference type="Proteomes" id="UP000194432"/>
    </source>
</evidence>
<evidence type="ECO:0000256" key="3">
    <source>
        <dbReference type="ARBA" id="ARBA00021315"/>
    </source>
</evidence>
<dbReference type="SUPFAM" id="SSF52540">
    <property type="entry name" value="P-loop containing nucleoside triphosphate hydrolases"/>
    <property type="match status" value="1"/>
</dbReference>